<gene>
    <name evidence="2" type="ORF">DFH45_003613</name>
</gene>
<dbReference type="RefSeq" id="WP_236887836.1">
    <property type="nucleotide sequence ID" value="NZ_CP016090.1"/>
</dbReference>
<evidence type="ECO:0000313" key="2">
    <source>
        <dbReference type="EMBL" id="NRV10650.1"/>
    </source>
</evidence>
<dbReference type="PROSITE" id="PS01124">
    <property type="entry name" value="HTH_ARAC_FAMILY_2"/>
    <property type="match status" value="1"/>
</dbReference>
<evidence type="ECO:0000259" key="1">
    <source>
        <dbReference type="PROSITE" id="PS01124"/>
    </source>
</evidence>
<accession>A0A9Q5GNA6</accession>
<dbReference type="GO" id="GO:0003700">
    <property type="term" value="F:DNA-binding transcription factor activity"/>
    <property type="evidence" value="ECO:0007669"/>
    <property type="project" value="InterPro"/>
</dbReference>
<dbReference type="EMBL" id="JABSXK010000001">
    <property type="protein sequence ID" value="NRV10650.1"/>
    <property type="molecule type" value="Genomic_DNA"/>
</dbReference>
<evidence type="ECO:0000313" key="3">
    <source>
        <dbReference type="Proteomes" id="UP000821656"/>
    </source>
</evidence>
<organism evidence="2 3">
    <name type="scientific">Clostridium beijerinckii</name>
    <name type="common">Clostridium MP</name>
    <dbReference type="NCBI Taxonomy" id="1520"/>
    <lineage>
        <taxon>Bacteria</taxon>
        <taxon>Bacillati</taxon>
        <taxon>Bacillota</taxon>
        <taxon>Clostridia</taxon>
        <taxon>Eubacteriales</taxon>
        <taxon>Clostridiaceae</taxon>
        <taxon>Clostridium</taxon>
    </lineage>
</organism>
<keyword evidence="2" id="KW-0238">DNA-binding</keyword>
<dbReference type="GO" id="GO:0043565">
    <property type="term" value="F:sequence-specific DNA binding"/>
    <property type="evidence" value="ECO:0007669"/>
    <property type="project" value="InterPro"/>
</dbReference>
<protein>
    <submittedName>
        <fullName evidence="2">AraC-like DNA-binding protein</fullName>
    </submittedName>
</protein>
<reference evidence="2" key="1">
    <citation type="submission" date="2020-05" db="EMBL/GenBank/DDBJ databases">
        <title>Genomic insights into acetone-butanol-ethanol (ABE) fermentation by sequencing solventogenic clostridia strains.</title>
        <authorList>
            <person name="Brown S."/>
        </authorList>
    </citation>
    <scope>NUCLEOTIDE SEQUENCE</scope>
    <source>
        <strain evidence="2">DJ126</strain>
    </source>
</reference>
<name>A0A9Q5GNA6_CLOBE</name>
<feature type="domain" description="HTH araC/xylS-type" evidence="1">
    <location>
        <begin position="1"/>
        <end position="20"/>
    </location>
</feature>
<dbReference type="AlphaFoldDB" id="A0A9Q5GNA6"/>
<comment type="caution">
    <text evidence="2">The sequence shown here is derived from an EMBL/GenBank/DDBJ whole genome shotgun (WGS) entry which is preliminary data.</text>
</comment>
<dbReference type="Proteomes" id="UP000821656">
    <property type="component" value="Unassembled WGS sequence"/>
</dbReference>
<dbReference type="InterPro" id="IPR018060">
    <property type="entry name" value="HTH_AraC"/>
</dbReference>
<sequence>MAVGYESSSQFSRKYKRLFGKPLLRDIRDLRKGFGTDILENGI</sequence>
<proteinExistence type="predicted"/>